<organism evidence="2 3">
    <name type="scientific">Acinetobacter pollinis</name>
    <dbReference type="NCBI Taxonomy" id="2605270"/>
    <lineage>
        <taxon>Bacteria</taxon>
        <taxon>Pseudomonadati</taxon>
        <taxon>Pseudomonadota</taxon>
        <taxon>Gammaproteobacteria</taxon>
        <taxon>Moraxellales</taxon>
        <taxon>Moraxellaceae</taxon>
        <taxon>Acinetobacter</taxon>
    </lineage>
</organism>
<reference evidence="2 3" key="1">
    <citation type="submission" date="2019-08" db="EMBL/GenBank/DDBJ databases">
        <title>Five species of Acinetobacter isolated from floral nectar and animal pollinators.</title>
        <authorList>
            <person name="Hendry T.A."/>
        </authorList>
    </citation>
    <scope>NUCLEOTIDE SEQUENCE [LARGE SCALE GENOMIC DNA]</scope>
    <source>
        <strain evidence="2 3">MD18.27</strain>
    </source>
</reference>
<evidence type="ECO:0000313" key="3">
    <source>
        <dbReference type="Proteomes" id="UP001339883"/>
    </source>
</evidence>
<dbReference type="RefSeq" id="WP_325774160.1">
    <property type="nucleotide sequence ID" value="NZ_VTDN01000001.1"/>
</dbReference>
<evidence type="ECO:0000256" key="1">
    <source>
        <dbReference type="SAM" id="MobiDB-lite"/>
    </source>
</evidence>
<evidence type="ECO:0000313" key="2">
    <source>
        <dbReference type="EMBL" id="MEB5475508.1"/>
    </source>
</evidence>
<protein>
    <submittedName>
        <fullName evidence="2">Uncharacterized protein</fullName>
    </submittedName>
</protein>
<proteinExistence type="predicted"/>
<dbReference type="EMBL" id="VTDN01000001">
    <property type="protein sequence ID" value="MEB5475508.1"/>
    <property type="molecule type" value="Genomic_DNA"/>
</dbReference>
<keyword evidence="3" id="KW-1185">Reference proteome</keyword>
<accession>A0ABU6DQ27</accession>
<dbReference type="Proteomes" id="UP001339883">
    <property type="component" value="Unassembled WGS sequence"/>
</dbReference>
<name>A0ABU6DQ27_9GAMM</name>
<sequence length="358" mass="40204">MEILTSGVIDARSAFEAMLSGKPVVCRDVHSELIRDYSPIADFAADIYANPNFEFAIQIEVIELAGFTFTKPYTLDELANGDAIFVIDTTGKVFKGIFDSNNTALVDSVNNGSVQRNEENAVNQIKAWRKVLGLNEIDIVVTDFPPVAQEKPKRKAAPKNIQSEASNDVEKEPSSPSLIVSDKSDIPVHTVWSVWKEYKDKITACRTYAELKALENEILNIDCIKNEVDQSTNRSIKGLINSNYDHIYQEELKHLTEKVNKAHTPSEANAVVEHTKDWTEEQRKPLLKAISARLVHLNKSKESPTAEKKTIAMRITQANNLEELDVLSGEIVNYDKVIHPQLHQLIENRKIELENAKA</sequence>
<comment type="caution">
    <text evidence="2">The sequence shown here is derived from an EMBL/GenBank/DDBJ whole genome shotgun (WGS) entry which is preliminary data.</text>
</comment>
<gene>
    <name evidence="2" type="ORF">I2F25_00325</name>
</gene>
<feature type="region of interest" description="Disordered" evidence="1">
    <location>
        <begin position="150"/>
        <end position="180"/>
    </location>
</feature>